<dbReference type="Proteomes" id="UP000237000">
    <property type="component" value="Unassembled WGS sequence"/>
</dbReference>
<gene>
    <name evidence="2" type="ORF">TorRG33x02_301550</name>
</gene>
<accession>A0A2P5C126</accession>
<reference evidence="3" key="1">
    <citation type="submission" date="2016-06" db="EMBL/GenBank/DDBJ databases">
        <title>Parallel loss of symbiosis genes in relatives of nitrogen-fixing non-legume Parasponia.</title>
        <authorList>
            <person name="Van Velzen R."/>
            <person name="Holmer R."/>
            <person name="Bu F."/>
            <person name="Rutten L."/>
            <person name="Van Zeijl A."/>
            <person name="Liu W."/>
            <person name="Santuari L."/>
            <person name="Cao Q."/>
            <person name="Sharma T."/>
            <person name="Shen D."/>
            <person name="Roswanjaya Y."/>
            <person name="Wardhani T."/>
            <person name="Kalhor M.S."/>
            <person name="Jansen J."/>
            <person name="Van den Hoogen J."/>
            <person name="Gungor B."/>
            <person name="Hartog M."/>
            <person name="Hontelez J."/>
            <person name="Verver J."/>
            <person name="Yang W.-C."/>
            <person name="Schijlen E."/>
            <person name="Repin R."/>
            <person name="Schilthuizen M."/>
            <person name="Schranz E."/>
            <person name="Heidstra R."/>
            <person name="Miyata K."/>
            <person name="Fedorova E."/>
            <person name="Kohlen W."/>
            <person name="Bisseling T."/>
            <person name="Smit S."/>
            <person name="Geurts R."/>
        </authorList>
    </citation>
    <scope>NUCLEOTIDE SEQUENCE [LARGE SCALE GENOMIC DNA]</scope>
    <source>
        <strain evidence="3">cv. RG33-2</strain>
    </source>
</reference>
<dbReference type="PANTHER" id="PTHR31549">
    <property type="entry name" value="PROTEIN, PUTATIVE (DUF247)-RELATED-RELATED"/>
    <property type="match status" value="1"/>
</dbReference>
<comment type="caution">
    <text evidence="2">The sequence shown here is derived from an EMBL/GenBank/DDBJ whole genome shotgun (WGS) entry which is preliminary data.</text>
</comment>
<keyword evidence="1" id="KW-1133">Transmembrane helix</keyword>
<keyword evidence="1" id="KW-0472">Membrane</keyword>
<organism evidence="2 3">
    <name type="scientific">Trema orientale</name>
    <name type="common">Charcoal tree</name>
    <name type="synonym">Celtis orientalis</name>
    <dbReference type="NCBI Taxonomy" id="63057"/>
    <lineage>
        <taxon>Eukaryota</taxon>
        <taxon>Viridiplantae</taxon>
        <taxon>Streptophyta</taxon>
        <taxon>Embryophyta</taxon>
        <taxon>Tracheophyta</taxon>
        <taxon>Spermatophyta</taxon>
        <taxon>Magnoliopsida</taxon>
        <taxon>eudicotyledons</taxon>
        <taxon>Gunneridae</taxon>
        <taxon>Pentapetalae</taxon>
        <taxon>rosids</taxon>
        <taxon>fabids</taxon>
        <taxon>Rosales</taxon>
        <taxon>Cannabaceae</taxon>
        <taxon>Trema</taxon>
    </lineage>
</organism>
<dbReference type="OrthoDB" id="1849062at2759"/>
<dbReference type="EMBL" id="JXTC01000428">
    <property type="protein sequence ID" value="PON54724.1"/>
    <property type="molecule type" value="Genomic_DNA"/>
</dbReference>
<keyword evidence="1" id="KW-0812">Transmembrane</keyword>
<dbReference type="AlphaFoldDB" id="A0A2P5C126"/>
<name>A0A2P5C126_TREOI</name>
<dbReference type="STRING" id="63057.A0A2P5C126"/>
<dbReference type="Pfam" id="PF03140">
    <property type="entry name" value="DUF247"/>
    <property type="match status" value="1"/>
</dbReference>
<sequence length="480" mass="55515">MSDQIVQVSTPHKAMIGTERWRHIPHNIVGLKELVEAHHLRRTTTTEETVGANTPDVSTQVPKIQKVPFFLRDKKDFENYYEPRAVSIGPIHHEKPWLQPAEFYKLKLAAQFIRDTGKDTEELYEIIKDNVNDLKDYYQDEGINLYDDDALSWILFLDGCYILQFIYSFLLGELKSLGIENEHVQQNDLFLLENQVPFAVLKLLMDPIPNQFRSLLKNSIEEFIRMTVMTPMECKNLKNPNINIDEVNPAHLLDLLHKVLARVRRPRAKKNLIKSTSHIPEQQSFRNIYELKAAGISLRPSTSCALLRDINFISLRFAAWLELPQLVVDNSTKPMFLNLIAYESCPDNFRTNREVTSYVCFLNSLIEEPDDVKVLRLKKIFYVSLGRDKEVAALFNELAADLVPNPEIYKDVKDKMQVHYDNRRVSTWFAEAYKTYFSSPWAMLTFLAALLGLTLAVVETWFTVKSSTCEPCSNCCNRKS</sequence>
<evidence type="ECO:0000256" key="1">
    <source>
        <dbReference type="SAM" id="Phobius"/>
    </source>
</evidence>
<dbReference type="PANTHER" id="PTHR31549:SF191">
    <property type="entry name" value="DUF247 DOMAIN PROTEIN"/>
    <property type="match status" value="1"/>
</dbReference>
<evidence type="ECO:0000313" key="2">
    <source>
        <dbReference type="EMBL" id="PON54724.1"/>
    </source>
</evidence>
<dbReference type="InParanoid" id="A0A2P5C126"/>
<keyword evidence="3" id="KW-1185">Reference proteome</keyword>
<dbReference type="InterPro" id="IPR004158">
    <property type="entry name" value="DUF247_pln"/>
</dbReference>
<proteinExistence type="predicted"/>
<protein>
    <submittedName>
        <fullName evidence="2">Uncharacterized protein</fullName>
    </submittedName>
</protein>
<evidence type="ECO:0000313" key="3">
    <source>
        <dbReference type="Proteomes" id="UP000237000"/>
    </source>
</evidence>
<feature type="transmembrane region" description="Helical" evidence="1">
    <location>
        <begin position="441"/>
        <end position="458"/>
    </location>
</feature>